<evidence type="ECO:0000313" key="3">
    <source>
        <dbReference type="Proteomes" id="UP000249725"/>
    </source>
</evidence>
<dbReference type="Proteomes" id="UP000249725">
    <property type="component" value="Unassembled WGS sequence"/>
</dbReference>
<dbReference type="EMBL" id="QFYR01000005">
    <property type="protein sequence ID" value="RAK50856.1"/>
    <property type="molecule type" value="Genomic_DNA"/>
</dbReference>
<dbReference type="RefSeq" id="WP_111516167.1">
    <property type="nucleotide sequence ID" value="NZ_QFYR01000005.1"/>
</dbReference>
<reference evidence="3" key="1">
    <citation type="submission" date="2018-05" db="EMBL/GenBank/DDBJ databases">
        <authorList>
            <person name="Li X."/>
        </authorList>
    </citation>
    <scope>NUCLEOTIDE SEQUENCE [LARGE SCALE GENOMIC DNA]</scope>
    <source>
        <strain evidence="3">YIM 73061</strain>
    </source>
</reference>
<evidence type="ECO:0000256" key="1">
    <source>
        <dbReference type="SAM" id="SignalP"/>
    </source>
</evidence>
<proteinExistence type="predicted"/>
<keyword evidence="1" id="KW-0732">Signal</keyword>
<gene>
    <name evidence="2" type="ORF">DJ018_16925</name>
</gene>
<dbReference type="Pfam" id="PF14352">
    <property type="entry name" value="DUF4402"/>
    <property type="match status" value="1"/>
</dbReference>
<accession>A0A328A9N5</accession>
<dbReference type="AlphaFoldDB" id="A0A328A9N5"/>
<dbReference type="InterPro" id="IPR025514">
    <property type="entry name" value="DUF4402"/>
</dbReference>
<keyword evidence="3" id="KW-1185">Reference proteome</keyword>
<sequence>MTTLRNLLLGAVSATIAMTVAGAAAAQSSPATGSATISATIQSPITVATTSNLVFGTIIKPQSGSSTVAITAAGPSALSGGAVRASGSATPTPAVFTVTTPAGTKITPNTTVEGTITTLAGWAFDASANPNGTQIVTSAATHQLKYGGSFTVSDATANGVYAGTISLTVNYE</sequence>
<feature type="signal peptide" evidence="1">
    <location>
        <begin position="1"/>
        <end position="26"/>
    </location>
</feature>
<protein>
    <recommendedName>
        <fullName evidence="4">DUF4402 domain-containing protein</fullName>
    </recommendedName>
</protein>
<evidence type="ECO:0000313" key="2">
    <source>
        <dbReference type="EMBL" id="RAK50856.1"/>
    </source>
</evidence>
<comment type="caution">
    <text evidence="2">The sequence shown here is derived from an EMBL/GenBank/DDBJ whole genome shotgun (WGS) entry which is preliminary data.</text>
</comment>
<organism evidence="2 3">
    <name type="scientific">Phenylobacterium deserti</name>
    <dbReference type="NCBI Taxonomy" id="1914756"/>
    <lineage>
        <taxon>Bacteria</taxon>
        <taxon>Pseudomonadati</taxon>
        <taxon>Pseudomonadota</taxon>
        <taxon>Alphaproteobacteria</taxon>
        <taxon>Caulobacterales</taxon>
        <taxon>Caulobacteraceae</taxon>
        <taxon>Phenylobacterium</taxon>
    </lineage>
</organism>
<name>A0A328A9N5_9CAUL</name>
<feature type="chain" id="PRO_5016324237" description="DUF4402 domain-containing protein" evidence="1">
    <location>
        <begin position="27"/>
        <end position="172"/>
    </location>
</feature>
<evidence type="ECO:0008006" key="4">
    <source>
        <dbReference type="Google" id="ProtNLM"/>
    </source>
</evidence>